<proteinExistence type="predicted"/>
<dbReference type="Proteomes" id="UP000799755">
    <property type="component" value="Unassembled WGS sequence"/>
</dbReference>
<gene>
    <name evidence="1" type="ORF">BDR25DRAFT_219429</name>
</gene>
<evidence type="ECO:0000313" key="2">
    <source>
        <dbReference type="Proteomes" id="UP000799755"/>
    </source>
</evidence>
<comment type="caution">
    <text evidence="1">The sequence shown here is derived from an EMBL/GenBank/DDBJ whole genome shotgun (WGS) entry which is preliminary data.</text>
</comment>
<organism evidence="1 2">
    <name type="scientific">Lindgomyces ingoldianus</name>
    <dbReference type="NCBI Taxonomy" id="673940"/>
    <lineage>
        <taxon>Eukaryota</taxon>
        <taxon>Fungi</taxon>
        <taxon>Dikarya</taxon>
        <taxon>Ascomycota</taxon>
        <taxon>Pezizomycotina</taxon>
        <taxon>Dothideomycetes</taxon>
        <taxon>Pleosporomycetidae</taxon>
        <taxon>Pleosporales</taxon>
        <taxon>Lindgomycetaceae</taxon>
        <taxon>Lindgomyces</taxon>
    </lineage>
</organism>
<accession>A0ACB6R3E9</accession>
<name>A0ACB6R3E9_9PLEO</name>
<reference evidence="1" key="1">
    <citation type="journal article" date="2020" name="Stud. Mycol.">
        <title>101 Dothideomycetes genomes: a test case for predicting lifestyles and emergence of pathogens.</title>
        <authorList>
            <person name="Haridas S."/>
            <person name="Albert R."/>
            <person name="Binder M."/>
            <person name="Bloem J."/>
            <person name="Labutti K."/>
            <person name="Salamov A."/>
            <person name="Andreopoulos B."/>
            <person name="Baker S."/>
            <person name="Barry K."/>
            <person name="Bills G."/>
            <person name="Bluhm B."/>
            <person name="Cannon C."/>
            <person name="Castanera R."/>
            <person name="Culley D."/>
            <person name="Daum C."/>
            <person name="Ezra D."/>
            <person name="Gonzalez J."/>
            <person name="Henrissat B."/>
            <person name="Kuo A."/>
            <person name="Liang C."/>
            <person name="Lipzen A."/>
            <person name="Lutzoni F."/>
            <person name="Magnuson J."/>
            <person name="Mondo S."/>
            <person name="Nolan M."/>
            <person name="Ohm R."/>
            <person name="Pangilinan J."/>
            <person name="Park H.-J."/>
            <person name="Ramirez L."/>
            <person name="Alfaro M."/>
            <person name="Sun H."/>
            <person name="Tritt A."/>
            <person name="Yoshinaga Y."/>
            <person name="Zwiers L.-H."/>
            <person name="Turgeon B."/>
            <person name="Goodwin S."/>
            <person name="Spatafora J."/>
            <person name="Crous P."/>
            <person name="Grigoriev I."/>
        </authorList>
    </citation>
    <scope>NUCLEOTIDE SEQUENCE</scope>
    <source>
        <strain evidence="1">ATCC 200398</strain>
    </source>
</reference>
<protein>
    <submittedName>
        <fullName evidence="1">Uncharacterized protein</fullName>
    </submittedName>
</protein>
<keyword evidence="2" id="KW-1185">Reference proteome</keyword>
<evidence type="ECO:0000313" key="1">
    <source>
        <dbReference type="EMBL" id="KAF2472852.1"/>
    </source>
</evidence>
<sequence>MDKSLPEKPLPVAPNVAPLPAYTVGGPSIPGFQTRFASLSLHMEDRLRFLRFPPDVVNTCRQTIVTTWKRGIQGERVYAGSYEFKTMGHPWRGAGDEAMEARRLVCALLGTLHTMGWVLTLNTDVSKSVRDKDTLLFRHQIPAPAECEWGCVAFSKTDRIRFIDLPPEICGAVASKIDQSWVKEQSIYMQGVYEIRLHGSPWYSNGTDTMKVRELLLVLLETLEEEGWTVYASIDQKNGTENTTETDTWHCSKPKGWVKGTPVYHS</sequence>
<dbReference type="EMBL" id="MU003501">
    <property type="protein sequence ID" value="KAF2472852.1"/>
    <property type="molecule type" value="Genomic_DNA"/>
</dbReference>